<gene>
    <name evidence="2" type="ORF">HYG86_14880</name>
</gene>
<organism evidence="2 3">
    <name type="scientific">Alkalicella caledoniensis</name>
    <dbReference type="NCBI Taxonomy" id="2731377"/>
    <lineage>
        <taxon>Bacteria</taxon>
        <taxon>Bacillati</taxon>
        <taxon>Bacillota</taxon>
        <taxon>Clostridia</taxon>
        <taxon>Eubacteriales</taxon>
        <taxon>Proteinivoracaceae</taxon>
        <taxon>Alkalicella</taxon>
    </lineage>
</organism>
<evidence type="ECO:0000313" key="3">
    <source>
        <dbReference type="Proteomes" id="UP000516160"/>
    </source>
</evidence>
<feature type="compositionally biased region" description="Acidic residues" evidence="1">
    <location>
        <begin position="202"/>
        <end position="217"/>
    </location>
</feature>
<evidence type="ECO:0000256" key="1">
    <source>
        <dbReference type="SAM" id="MobiDB-lite"/>
    </source>
</evidence>
<name>A0A7G9WB96_ALKCA</name>
<proteinExistence type="predicted"/>
<dbReference type="KEGG" id="acae:HYG86_14880"/>
<feature type="compositionally biased region" description="Basic and acidic residues" evidence="1">
    <location>
        <begin position="172"/>
        <end position="201"/>
    </location>
</feature>
<dbReference type="RefSeq" id="WP_213166357.1">
    <property type="nucleotide sequence ID" value="NZ_CP058559.1"/>
</dbReference>
<dbReference type="EMBL" id="CP058559">
    <property type="protein sequence ID" value="QNO15958.1"/>
    <property type="molecule type" value="Genomic_DNA"/>
</dbReference>
<keyword evidence="3" id="KW-1185">Reference proteome</keyword>
<evidence type="ECO:0000313" key="2">
    <source>
        <dbReference type="EMBL" id="QNO15958.1"/>
    </source>
</evidence>
<sequence>MRRKSWINPKKVMLLCSILFLGLMGTSYAYWNSSTLVNGTITLGEIKLGIDSGSIEFIRNESSGGVNNINISVNGNTIRLSGEVNKNFNAVLEFKVLNIGQIPFVIDSTTVNPSNSIVLKRNILSTTEKIEIEYKQGQWVEKIIIETDFEKRNQKDNQQGENPNTEEGLSDNPDKIVKENTEENIETKSKKAEDEREKNEDGEIETNEVDEDKEDND</sequence>
<dbReference type="AlphaFoldDB" id="A0A7G9WB96"/>
<feature type="compositionally biased region" description="Polar residues" evidence="1">
    <location>
        <begin position="156"/>
        <end position="167"/>
    </location>
</feature>
<accession>A0A7G9WB96</accession>
<reference evidence="2 3" key="1">
    <citation type="submission" date="2020-07" db="EMBL/GenBank/DDBJ databases">
        <title>Alkalicella. sp. LB2 genome.</title>
        <authorList>
            <person name="Postec A."/>
            <person name="Quemeneur M."/>
        </authorList>
    </citation>
    <scope>NUCLEOTIDE SEQUENCE [LARGE SCALE GENOMIC DNA]</scope>
    <source>
        <strain evidence="2 3">LB2</strain>
    </source>
</reference>
<feature type="region of interest" description="Disordered" evidence="1">
    <location>
        <begin position="151"/>
        <end position="217"/>
    </location>
</feature>
<protein>
    <submittedName>
        <fullName evidence="2">Uncharacterized protein</fullName>
    </submittedName>
</protein>
<dbReference type="Proteomes" id="UP000516160">
    <property type="component" value="Chromosome"/>
</dbReference>